<protein>
    <submittedName>
        <fullName evidence="1">CaiF/GrlA family transcriptional regulator</fullName>
    </submittedName>
</protein>
<organism evidence="1">
    <name type="scientific">Salmonella enterica</name>
    <name type="common">Salmonella choleraesuis</name>
    <dbReference type="NCBI Taxonomy" id="28901"/>
    <lineage>
        <taxon>Bacteria</taxon>
        <taxon>Pseudomonadati</taxon>
        <taxon>Pseudomonadota</taxon>
        <taxon>Gammaproteobacteria</taxon>
        <taxon>Enterobacterales</taxon>
        <taxon>Enterobacteriaceae</taxon>
        <taxon>Salmonella</taxon>
    </lineage>
</organism>
<evidence type="ECO:0000313" key="1">
    <source>
        <dbReference type="EMBL" id="MMS80071.1"/>
    </source>
</evidence>
<dbReference type="EMBL" id="RWAH01000068">
    <property type="protein sequence ID" value="MMS80071.1"/>
    <property type="molecule type" value="Genomic_DNA"/>
</dbReference>
<comment type="caution">
    <text evidence="1">The sequence shown here is derived from an EMBL/GenBank/DDBJ whole genome shotgun (WGS) entry which is preliminary data.</text>
</comment>
<reference evidence="1" key="1">
    <citation type="submission" date="2018-10" db="EMBL/GenBank/DDBJ databases">
        <authorList>
            <consortium name="PulseNet: The National Subtyping Network for Foodborne Disease Surveillance"/>
            <person name="Tarr C.L."/>
            <person name="Trees E."/>
            <person name="Katz L.S."/>
            <person name="Carleton-Romer H.A."/>
            <person name="Stroika S."/>
            <person name="Kucerova Z."/>
            <person name="Roache K.F."/>
            <person name="Sabol A.L."/>
            <person name="Besser J."/>
            <person name="Gerner-Smidt P."/>
        </authorList>
    </citation>
    <scope>NUCLEOTIDE SEQUENCE [LARGE SCALE GENOMIC DNA]</scope>
    <source>
        <strain evidence="1">PNUSAS052121</strain>
    </source>
</reference>
<dbReference type="InterPro" id="IPR020357">
    <property type="entry name" value="Tscrpt_reg_CaiF/GrlA"/>
</dbReference>
<dbReference type="Gene3D" id="1.10.10.10">
    <property type="entry name" value="Winged helix-like DNA-binding domain superfamily/Winged helix DNA-binding domain"/>
    <property type="match status" value="1"/>
</dbReference>
<sequence>MTSGKSPDKMKGKDSDILHPQQSNHDGCFIPPAVRHHAGEPLYILAAYWCMQQQGWVDRNQISEAFHITARRASYIVTYLRTKTARVVCETRRTLLGNNVYRYEILVTGVKSWTRRSHTTRVKPAISRSGRRIGNADSSRCNAIWNALCASRKTETKE</sequence>
<accession>A0A403T8E7</accession>
<dbReference type="Pfam" id="PF07180">
    <property type="entry name" value="CaiF_GrlA"/>
    <property type="match status" value="1"/>
</dbReference>
<name>A0A403T8E7_SALER</name>
<proteinExistence type="predicted"/>
<dbReference type="AlphaFoldDB" id="A0A403T8E7"/>
<dbReference type="InterPro" id="IPR036388">
    <property type="entry name" value="WH-like_DNA-bd_sf"/>
</dbReference>
<gene>
    <name evidence="1" type="ORF">D9O31_27280</name>
</gene>
<dbReference type="GO" id="GO:0006351">
    <property type="term" value="P:DNA-templated transcription"/>
    <property type="evidence" value="ECO:0007669"/>
    <property type="project" value="InterPro"/>
</dbReference>
<dbReference type="Proteomes" id="UP000839526">
    <property type="component" value="Unassembled WGS sequence"/>
</dbReference>